<feature type="non-terminal residue" evidence="1">
    <location>
        <position position="1"/>
    </location>
</feature>
<sequence length="114" mass="13447">ISLFVKYILCNMRLSIIRKIALKIRDQLSQTNFVDNEAERIMMQSDVKIDLSIEYLEKRIKQTILAAQQRRLGTLTAYRDSIESSEFFKKTFRRAEIIFESLNSLCNMAEDLDF</sequence>
<evidence type="ECO:0000313" key="2">
    <source>
        <dbReference type="Proteomes" id="UP000789920"/>
    </source>
</evidence>
<keyword evidence="2" id="KW-1185">Reference proteome</keyword>
<comment type="caution">
    <text evidence="1">The sequence shown here is derived from an EMBL/GenBank/DDBJ whole genome shotgun (WGS) entry which is preliminary data.</text>
</comment>
<organism evidence="1 2">
    <name type="scientific">Racocetra persica</name>
    <dbReference type="NCBI Taxonomy" id="160502"/>
    <lineage>
        <taxon>Eukaryota</taxon>
        <taxon>Fungi</taxon>
        <taxon>Fungi incertae sedis</taxon>
        <taxon>Mucoromycota</taxon>
        <taxon>Glomeromycotina</taxon>
        <taxon>Glomeromycetes</taxon>
        <taxon>Diversisporales</taxon>
        <taxon>Gigasporaceae</taxon>
        <taxon>Racocetra</taxon>
    </lineage>
</organism>
<name>A0ACA9P3K9_9GLOM</name>
<dbReference type="EMBL" id="CAJVQC010017172">
    <property type="protein sequence ID" value="CAG8682788.1"/>
    <property type="molecule type" value="Genomic_DNA"/>
</dbReference>
<dbReference type="Proteomes" id="UP000789920">
    <property type="component" value="Unassembled WGS sequence"/>
</dbReference>
<accession>A0ACA9P3K9</accession>
<gene>
    <name evidence="1" type="ORF">RPERSI_LOCUS9194</name>
</gene>
<evidence type="ECO:0000313" key="1">
    <source>
        <dbReference type="EMBL" id="CAG8682788.1"/>
    </source>
</evidence>
<reference evidence="1" key="1">
    <citation type="submission" date="2021-06" db="EMBL/GenBank/DDBJ databases">
        <authorList>
            <person name="Kallberg Y."/>
            <person name="Tangrot J."/>
            <person name="Rosling A."/>
        </authorList>
    </citation>
    <scope>NUCLEOTIDE SEQUENCE</scope>
    <source>
        <strain evidence="1">MA461A</strain>
    </source>
</reference>
<proteinExistence type="predicted"/>
<protein>
    <submittedName>
        <fullName evidence="1">16853_t:CDS:1</fullName>
    </submittedName>
</protein>